<sequence>MQVIFFVLELLCFAVWAVFSALRVYALDNHKWRIAALTLVLGLVPVGTNTFNDSDTAIVYSYDSVFGQLCFDSPKFTSKTYTIVVSTTRTCMILSDIIVVAVTWVHTYKIKRAAKAANLQSSLADLLLRDGTFYFVILALLNAAHMSLAITGVFTFLTVFTIPISSIIISRFLLNLRQVDVSRRSADTSLPSFVRPVPSASAVLPAGPDFVTFLTGSMGESLDHSPHDEPMDDDSEDLDEDLETHVHRAAGAAPPVSSQGFTGVSAIF</sequence>
<dbReference type="Proteomes" id="UP000250043">
    <property type="component" value="Unassembled WGS sequence"/>
</dbReference>
<feature type="transmembrane region" description="Helical" evidence="1">
    <location>
        <begin position="32"/>
        <end position="51"/>
    </location>
</feature>
<evidence type="ECO:0000313" key="3">
    <source>
        <dbReference type="Proteomes" id="UP000250043"/>
    </source>
</evidence>
<feature type="transmembrane region" description="Helical" evidence="1">
    <location>
        <begin position="150"/>
        <end position="174"/>
    </location>
</feature>
<keyword evidence="1" id="KW-0472">Membrane</keyword>
<dbReference type="EMBL" id="KV722610">
    <property type="protein sequence ID" value="OCH85079.1"/>
    <property type="molecule type" value="Genomic_DNA"/>
</dbReference>
<dbReference type="OrthoDB" id="2804213at2759"/>
<name>A0A8E2ANJ2_9APHY</name>
<proteinExistence type="predicted"/>
<keyword evidence="1" id="KW-0812">Transmembrane</keyword>
<organism evidence="2 3">
    <name type="scientific">Obba rivulosa</name>
    <dbReference type="NCBI Taxonomy" id="1052685"/>
    <lineage>
        <taxon>Eukaryota</taxon>
        <taxon>Fungi</taxon>
        <taxon>Dikarya</taxon>
        <taxon>Basidiomycota</taxon>
        <taxon>Agaricomycotina</taxon>
        <taxon>Agaricomycetes</taxon>
        <taxon>Polyporales</taxon>
        <taxon>Gelatoporiaceae</taxon>
        <taxon>Obba</taxon>
    </lineage>
</organism>
<keyword evidence="3" id="KW-1185">Reference proteome</keyword>
<gene>
    <name evidence="2" type="ORF">OBBRIDRAFT_891399</name>
</gene>
<protein>
    <submittedName>
        <fullName evidence="2">Uncharacterized protein</fullName>
    </submittedName>
</protein>
<evidence type="ECO:0000256" key="1">
    <source>
        <dbReference type="SAM" id="Phobius"/>
    </source>
</evidence>
<reference evidence="2 3" key="1">
    <citation type="submission" date="2016-07" db="EMBL/GenBank/DDBJ databases">
        <title>Draft genome of the white-rot fungus Obba rivulosa 3A-2.</title>
        <authorList>
            <consortium name="DOE Joint Genome Institute"/>
            <person name="Miettinen O."/>
            <person name="Riley R."/>
            <person name="Acob R."/>
            <person name="Barry K."/>
            <person name="Cullen D."/>
            <person name="De Vries R."/>
            <person name="Hainaut M."/>
            <person name="Hatakka A."/>
            <person name="Henrissat B."/>
            <person name="Hilden K."/>
            <person name="Kuo R."/>
            <person name="Labutti K."/>
            <person name="Lipzen A."/>
            <person name="Makela M.R."/>
            <person name="Sandor L."/>
            <person name="Spatafora J.W."/>
            <person name="Grigoriev I.V."/>
            <person name="Hibbett D.S."/>
        </authorList>
    </citation>
    <scope>NUCLEOTIDE SEQUENCE [LARGE SCALE GENOMIC DNA]</scope>
    <source>
        <strain evidence="2 3">3A-2</strain>
    </source>
</reference>
<evidence type="ECO:0000313" key="2">
    <source>
        <dbReference type="EMBL" id="OCH85079.1"/>
    </source>
</evidence>
<feature type="transmembrane region" description="Helical" evidence="1">
    <location>
        <begin position="81"/>
        <end position="105"/>
    </location>
</feature>
<keyword evidence="1" id="KW-1133">Transmembrane helix</keyword>
<feature type="transmembrane region" description="Helical" evidence="1">
    <location>
        <begin position="6"/>
        <end position="25"/>
    </location>
</feature>
<accession>A0A8E2ANJ2</accession>
<feature type="transmembrane region" description="Helical" evidence="1">
    <location>
        <begin position="126"/>
        <end position="144"/>
    </location>
</feature>
<dbReference type="AlphaFoldDB" id="A0A8E2ANJ2"/>